<feature type="region of interest" description="Disordered" evidence="1">
    <location>
        <begin position="511"/>
        <end position="535"/>
    </location>
</feature>
<accession>A0ABR3GHQ0</accession>
<evidence type="ECO:0000313" key="3">
    <source>
        <dbReference type="Proteomes" id="UP001447188"/>
    </source>
</evidence>
<dbReference type="PANTHER" id="PTHR46434">
    <property type="entry name" value="GENETIC INTERACTOR OF PROHIBITINS 3, MITOCHONDRIAL"/>
    <property type="match status" value="1"/>
</dbReference>
<feature type="region of interest" description="Disordered" evidence="1">
    <location>
        <begin position="639"/>
        <end position="671"/>
    </location>
</feature>
<feature type="compositionally biased region" description="Basic residues" evidence="1">
    <location>
        <begin position="640"/>
        <end position="661"/>
    </location>
</feature>
<feature type="compositionally biased region" description="Basic and acidic residues" evidence="1">
    <location>
        <begin position="662"/>
        <end position="671"/>
    </location>
</feature>
<comment type="caution">
    <text evidence="2">The sequence shown here is derived from an EMBL/GenBank/DDBJ whole genome shotgun (WGS) entry which is preliminary data.</text>
</comment>
<protein>
    <submittedName>
        <fullName evidence="2">Mitochondrial ribosome small subunit biogenesis protein</fullName>
    </submittedName>
</protein>
<dbReference type="InterPro" id="IPR027417">
    <property type="entry name" value="P-loop_NTPase"/>
</dbReference>
<dbReference type="SUPFAM" id="SSF52540">
    <property type="entry name" value="P-loop containing nucleoside triphosphate hydrolases"/>
    <property type="match status" value="1"/>
</dbReference>
<proteinExistence type="predicted"/>
<evidence type="ECO:0000256" key="1">
    <source>
        <dbReference type="SAM" id="MobiDB-lite"/>
    </source>
</evidence>
<name>A0ABR3GHQ0_9PEZI</name>
<reference evidence="2 3" key="1">
    <citation type="submission" date="2024-02" db="EMBL/GenBank/DDBJ databases">
        <title>Discinaceae phylogenomics.</title>
        <authorList>
            <person name="Dirks A.C."/>
            <person name="James T.Y."/>
        </authorList>
    </citation>
    <scope>NUCLEOTIDE SEQUENCE [LARGE SCALE GENOMIC DNA]</scope>
    <source>
        <strain evidence="2 3">ACD0624</strain>
    </source>
</reference>
<organism evidence="2 3">
    <name type="scientific">Discina gigas</name>
    <dbReference type="NCBI Taxonomy" id="1032678"/>
    <lineage>
        <taxon>Eukaryota</taxon>
        <taxon>Fungi</taxon>
        <taxon>Dikarya</taxon>
        <taxon>Ascomycota</taxon>
        <taxon>Pezizomycotina</taxon>
        <taxon>Pezizomycetes</taxon>
        <taxon>Pezizales</taxon>
        <taxon>Discinaceae</taxon>
        <taxon>Discina</taxon>
    </lineage>
</organism>
<dbReference type="EMBL" id="JBBBZM010000072">
    <property type="protein sequence ID" value="KAL0635335.1"/>
    <property type="molecule type" value="Genomic_DNA"/>
</dbReference>
<feature type="compositionally biased region" description="Pro residues" evidence="1">
    <location>
        <begin position="47"/>
        <end position="57"/>
    </location>
</feature>
<feature type="region of interest" description="Disordered" evidence="1">
    <location>
        <begin position="39"/>
        <end position="69"/>
    </location>
</feature>
<dbReference type="PANTHER" id="PTHR46434:SF1">
    <property type="entry name" value="GENETIC INTERACTOR OF PROHIBITINS 3, MITOCHONDRIAL"/>
    <property type="match status" value="1"/>
</dbReference>
<evidence type="ECO:0000313" key="2">
    <source>
        <dbReference type="EMBL" id="KAL0635335.1"/>
    </source>
</evidence>
<keyword evidence="3" id="KW-1185">Reference proteome</keyword>
<sequence length="671" mass="73559">MFARAVLRRIPPARQFPLVRRAPALRPCLLLPGRRFFTSPSPRRDAPLPPLPPPPELTTPEEPPDFLPPSYCPGCGAPSQQVDATLPGYYSSKQSKRQRFGTDNLKIKTKHKQHEDEIWSAALARIQFEQIAGSSDLAEAAEHLDALKAAAATTPVCVRCHTMVHHHSAPPLPSYPTLDTLTSLLVSSRHKTNHVYHLVDAGDLPMSLVPQLRGHLYTSLPREITRGLTISYVVTRADLLMPTEAQVRSLATWIKKVLKDALPAGEKVEGRNAEEGVHIVSARRGWGVGRIKLETRHREGGVWVVGAVNVGKSMLVREVWPEAGEGRAGSVEDAEEFDILPAALEGVEAVEEEVKGDGDGKEDGQRKKQGRGMLIQVSPTVSDLPGTTAAPIRVRFKTAGGVGKKIFGELIDLPGFERWIGFGDNGLLPFVREEKRKEFGIEKLVVPEQYIIKPGQSMLIAGVILITPKISPADELVILAYPFTSLPVHITSTKKALQQICDPDPASRPGISLFQKATTPPPSEPPSSADPFLHPSASTLPTHFSSAGTYILDNEVTHLRNPFLPSKDPAELAKLPYRVLATDLLLAGIGWIELVAQVRQRREREVCVEVFTPHGKGVGQRTTMGADMLRRKGARLVGAAKKKTVRPRRSMKGDKKRRKLEKRASKANEGT</sequence>
<dbReference type="Gene3D" id="3.40.50.300">
    <property type="entry name" value="P-loop containing nucleotide triphosphate hydrolases"/>
    <property type="match status" value="1"/>
</dbReference>
<dbReference type="Proteomes" id="UP001447188">
    <property type="component" value="Unassembled WGS sequence"/>
</dbReference>
<dbReference type="InterPro" id="IPR050896">
    <property type="entry name" value="Mito_lipid_metab_GTPase"/>
</dbReference>
<gene>
    <name evidence="2" type="primary">GEP3</name>
    <name evidence="2" type="ORF">Q9L58_005729</name>
</gene>